<feature type="transmembrane region" description="Helical" evidence="10">
    <location>
        <begin position="347"/>
        <end position="369"/>
    </location>
</feature>
<evidence type="ECO:0000256" key="7">
    <source>
        <dbReference type="ARBA" id="ARBA00023065"/>
    </source>
</evidence>
<accession>A0A381WFZ7</accession>
<dbReference type="GO" id="GO:0015386">
    <property type="term" value="F:potassium:proton antiporter activity"/>
    <property type="evidence" value="ECO:0007669"/>
    <property type="project" value="TreeGrafter"/>
</dbReference>
<keyword evidence="2" id="KW-0813">Transport</keyword>
<feature type="domain" description="Cation/H+ exchanger transmembrane" evidence="11">
    <location>
        <begin position="17"/>
        <end position="404"/>
    </location>
</feature>
<reference evidence="12" key="1">
    <citation type="submission" date="2018-05" db="EMBL/GenBank/DDBJ databases">
        <authorList>
            <person name="Lanie J.A."/>
            <person name="Ng W.-L."/>
            <person name="Kazmierczak K.M."/>
            <person name="Andrzejewski T.M."/>
            <person name="Davidsen T.M."/>
            <person name="Wayne K.J."/>
            <person name="Tettelin H."/>
            <person name="Glass J.I."/>
            <person name="Rusch D."/>
            <person name="Podicherti R."/>
            <person name="Tsui H.-C.T."/>
            <person name="Winkler M.E."/>
        </authorList>
    </citation>
    <scope>NUCLEOTIDE SEQUENCE</scope>
</reference>
<dbReference type="Gene3D" id="6.10.140.1330">
    <property type="match status" value="1"/>
</dbReference>
<protein>
    <recommendedName>
        <fullName evidence="11">Cation/H+ exchanger transmembrane domain-containing protein</fullName>
    </recommendedName>
</protein>
<dbReference type="Pfam" id="PF00999">
    <property type="entry name" value="Na_H_Exchanger"/>
    <property type="match status" value="1"/>
</dbReference>
<keyword evidence="4 10" id="KW-0812">Transmembrane</keyword>
<feature type="transmembrane region" description="Helical" evidence="10">
    <location>
        <begin position="118"/>
        <end position="140"/>
    </location>
</feature>
<comment type="subcellular location">
    <subcellularLocation>
        <location evidence="1">Cell membrane</location>
        <topology evidence="1">Multi-pass membrane protein</topology>
    </subcellularLocation>
</comment>
<evidence type="ECO:0000256" key="10">
    <source>
        <dbReference type="SAM" id="Phobius"/>
    </source>
</evidence>
<feature type="transmembrane region" description="Helical" evidence="10">
    <location>
        <begin position="216"/>
        <end position="235"/>
    </location>
</feature>
<gene>
    <name evidence="12" type="ORF">METZ01_LOCUS104259</name>
</gene>
<name>A0A381WFZ7_9ZZZZ</name>
<feature type="transmembrane region" description="Helical" evidence="10">
    <location>
        <begin position="190"/>
        <end position="209"/>
    </location>
</feature>
<feature type="transmembrane region" description="Helical" evidence="10">
    <location>
        <begin position="24"/>
        <end position="46"/>
    </location>
</feature>
<evidence type="ECO:0000256" key="9">
    <source>
        <dbReference type="ARBA" id="ARBA00023201"/>
    </source>
</evidence>
<dbReference type="GO" id="GO:0098719">
    <property type="term" value="P:sodium ion import across plasma membrane"/>
    <property type="evidence" value="ECO:0007669"/>
    <property type="project" value="TreeGrafter"/>
</dbReference>
<feature type="non-terminal residue" evidence="12">
    <location>
        <position position="421"/>
    </location>
</feature>
<keyword evidence="5 10" id="KW-1133">Transmembrane helix</keyword>
<keyword evidence="9" id="KW-0739">Sodium transport</keyword>
<dbReference type="GO" id="GO:0005886">
    <property type="term" value="C:plasma membrane"/>
    <property type="evidence" value="ECO:0007669"/>
    <property type="project" value="UniProtKB-SubCell"/>
</dbReference>
<keyword evidence="7" id="KW-0406">Ion transport</keyword>
<dbReference type="PANTHER" id="PTHR10110:SF86">
    <property type="entry name" value="SODIUM_HYDROGEN EXCHANGER 7"/>
    <property type="match status" value="1"/>
</dbReference>
<evidence type="ECO:0000256" key="6">
    <source>
        <dbReference type="ARBA" id="ARBA00023053"/>
    </source>
</evidence>
<dbReference type="GO" id="GO:0015385">
    <property type="term" value="F:sodium:proton antiporter activity"/>
    <property type="evidence" value="ECO:0007669"/>
    <property type="project" value="InterPro"/>
</dbReference>
<dbReference type="GO" id="GO:0051453">
    <property type="term" value="P:regulation of intracellular pH"/>
    <property type="evidence" value="ECO:0007669"/>
    <property type="project" value="TreeGrafter"/>
</dbReference>
<proteinExistence type="predicted"/>
<feature type="transmembrane region" description="Helical" evidence="10">
    <location>
        <begin position="161"/>
        <end position="178"/>
    </location>
</feature>
<evidence type="ECO:0000256" key="4">
    <source>
        <dbReference type="ARBA" id="ARBA00022692"/>
    </source>
</evidence>
<feature type="transmembrane region" description="Helical" evidence="10">
    <location>
        <begin position="381"/>
        <end position="403"/>
    </location>
</feature>
<dbReference type="PANTHER" id="PTHR10110">
    <property type="entry name" value="SODIUM/HYDROGEN EXCHANGER"/>
    <property type="match status" value="1"/>
</dbReference>
<dbReference type="AlphaFoldDB" id="A0A381WFZ7"/>
<evidence type="ECO:0000313" key="12">
    <source>
        <dbReference type="EMBL" id="SVA51405.1"/>
    </source>
</evidence>
<evidence type="ECO:0000256" key="2">
    <source>
        <dbReference type="ARBA" id="ARBA00022448"/>
    </source>
</evidence>
<keyword evidence="6" id="KW-0915">Sodium</keyword>
<keyword evidence="8 10" id="KW-0472">Membrane</keyword>
<keyword evidence="3" id="KW-1003">Cell membrane</keyword>
<dbReference type="InterPro" id="IPR006153">
    <property type="entry name" value="Cation/H_exchanger_TM"/>
</dbReference>
<sequence length="421" mass="47948">MLFILLCIVGSCIIKHLTTKFTTPFPYSFLLLTYGIFIGILAKYVFLNEEKEIIYTWSHTDPHSMLMIFVPPLIYESSFNIDYHIFKKYLWHFLFLTIPGVIFSTAITGLVVKSFETSFDWISCFILGSILSATDPIAVINILQNLGVSKKLLILIEGESLLNDGTAYTVFVLLKYGVNNTITFPYIVETFSQLTFGGIVFGIFMGFLFNNIIKRIYDNNIVELSFSIVSCYITFYISEHLLHLSGILSIVSHGLYISYTGRTGTTPSLRTTLEHLWEFLSYVINNIIFVLAGVIIFLNVSYDNIHGSDIGYLFILYICLNICRIILVSFLYIFFRKIGYGLSKMDAIILSLSGLRGEITLLLSLIVKLEFELSEEIKDKICFYSFGIVILTILVNSSIVKFITNQNISNNKQEELLDEQI</sequence>
<feature type="transmembrane region" description="Helical" evidence="10">
    <location>
        <begin position="279"/>
        <end position="298"/>
    </location>
</feature>
<evidence type="ECO:0000256" key="8">
    <source>
        <dbReference type="ARBA" id="ARBA00023136"/>
    </source>
</evidence>
<dbReference type="InterPro" id="IPR018422">
    <property type="entry name" value="Cation/H_exchanger_CPA1"/>
</dbReference>
<organism evidence="12">
    <name type="scientific">marine metagenome</name>
    <dbReference type="NCBI Taxonomy" id="408172"/>
    <lineage>
        <taxon>unclassified sequences</taxon>
        <taxon>metagenomes</taxon>
        <taxon>ecological metagenomes</taxon>
    </lineage>
</organism>
<evidence type="ECO:0000256" key="3">
    <source>
        <dbReference type="ARBA" id="ARBA00022475"/>
    </source>
</evidence>
<evidence type="ECO:0000256" key="5">
    <source>
        <dbReference type="ARBA" id="ARBA00022989"/>
    </source>
</evidence>
<feature type="transmembrane region" description="Helical" evidence="10">
    <location>
        <begin position="89"/>
        <end position="112"/>
    </location>
</feature>
<feature type="transmembrane region" description="Helical" evidence="10">
    <location>
        <begin position="310"/>
        <end position="335"/>
    </location>
</feature>
<feature type="transmembrane region" description="Helical" evidence="10">
    <location>
        <begin position="241"/>
        <end position="259"/>
    </location>
</feature>
<evidence type="ECO:0000259" key="11">
    <source>
        <dbReference type="Pfam" id="PF00999"/>
    </source>
</evidence>
<evidence type="ECO:0000256" key="1">
    <source>
        <dbReference type="ARBA" id="ARBA00004651"/>
    </source>
</evidence>
<dbReference type="EMBL" id="UINC01011683">
    <property type="protein sequence ID" value="SVA51405.1"/>
    <property type="molecule type" value="Genomic_DNA"/>
</dbReference>